<evidence type="ECO:0000256" key="1">
    <source>
        <dbReference type="ARBA" id="ARBA00010638"/>
    </source>
</evidence>
<comment type="catalytic activity">
    <reaction evidence="4">
        <text>(6S)-5-formyl-5,6,7,8-tetrahydrofolate + ATP = (6R)-5,10-methenyltetrahydrofolate + ADP + phosphate</text>
        <dbReference type="Rhea" id="RHEA:10488"/>
        <dbReference type="ChEBI" id="CHEBI:30616"/>
        <dbReference type="ChEBI" id="CHEBI:43474"/>
        <dbReference type="ChEBI" id="CHEBI:57455"/>
        <dbReference type="ChEBI" id="CHEBI:57457"/>
        <dbReference type="ChEBI" id="CHEBI:456216"/>
        <dbReference type="EC" id="6.3.3.2"/>
    </reaction>
</comment>
<dbReference type="PIRSF" id="PIRSF006806">
    <property type="entry name" value="FTHF_cligase"/>
    <property type="match status" value="1"/>
</dbReference>
<keyword evidence="3 4" id="KW-0067">ATP-binding</keyword>
<dbReference type="EMBL" id="JBHSGD010000007">
    <property type="protein sequence ID" value="MFC4653000.1"/>
    <property type="molecule type" value="Genomic_DNA"/>
</dbReference>
<dbReference type="SUPFAM" id="SSF100950">
    <property type="entry name" value="NagB/RpiA/CoA transferase-like"/>
    <property type="match status" value="1"/>
</dbReference>
<keyword evidence="4" id="KW-0460">Magnesium</keyword>
<dbReference type="RefSeq" id="WP_213536730.1">
    <property type="nucleotide sequence ID" value="NZ_BOVQ01000009.1"/>
</dbReference>
<reference evidence="6" key="1">
    <citation type="journal article" date="2019" name="Int. J. Syst. Evol. Microbiol.">
        <title>The Global Catalogue of Microorganisms (GCM) 10K type strain sequencing project: providing services to taxonomists for standard genome sequencing and annotation.</title>
        <authorList>
            <consortium name="The Broad Institute Genomics Platform"/>
            <consortium name="The Broad Institute Genome Sequencing Center for Infectious Disease"/>
            <person name="Wu L."/>
            <person name="Ma J."/>
        </authorList>
    </citation>
    <scope>NUCLEOTIDE SEQUENCE [LARGE SCALE GENOMIC DNA]</scope>
    <source>
        <strain evidence="6">CCUG 63287</strain>
    </source>
</reference>
<comment type="caution">
    <text evidence="5">The sequence shown here is derived from an EMBL/GenBank/DDBJ whole genome shotgun (WGS) entry which is preliminary data.</text>
</comment>
<dbReference type="NCBIfam" id="TIGR02727">
    <property type="entry name" value="MTHFS_bact"/>
    <property type="match status" value="1"/>
</dbReference>
<evidence type="ECO:0000256" key="2">
    <source>
        <dbReference type="ARBA" id="ARBA00022741"/>
    </source>
</evidence>
<keyword evidence="6" id="KW-1185">Reference proteome</keyword>
<dbReference type="InterPro" id="IPR002698">
    <property type="entry name" value="FTHF_cligase"/>
</dbReference>
<protein>
    <recommendedName>
        <fullName evidence="4">5-formyltetrahydrofolate cyclo-ligase</fullName>
        <ecNumber evidence="4">6.3.3.2</ecNumber>
    </recommendedName>
</protein>
<comment type="similarity">
    <text evidence="1 4">Belongs to the 5-formyltetrahydrofolate cyclo-ligase family.</text>
</comment>
<dbReference type="InterPro" id="IPR037171">
    <property type="entry name" value="NagB/RpiA_transferase-like"/>
</dbReference>
<organism evidence="5 6">
    <name type="scientific">Lactococcus nasutitermitis</name>
    <dbReference type="NCBI Taxonomy" id="1652957"/>
    <lineage>
        <taxon>Bacteria</taxon>
        <taxon>Bacillati</taxon>
        <taxon>Bacillota</taxon>
        <taxon>Bacilli</taxon>
        <taxon>Lactobacillales</taxon>
        <taxon>Streptococcaceae</taxon>
        <taxon>Lactococcus</taxon>
    </lineage>
</organism>
<evidence type="ECO:0000256" key="4">
    <source>
        <dbReference type="RuleBase" id="RU361279"/>
    </source>
</evidence>
<dbReference type="Proteomes" id="UP001595987">
    <property type="component" value="Unassembled WGS sequence"/>
</dbReference>
<dbReference type="Pfam" id="PF01812">
    <property type="entry name" value="5-FTHF_cyc-lig"/>
    <property type="match status" value="1"/>
</dbReference>
<name>A0ABV9JHP5_9LACT</name>
<evidence type="ECO:0000313" key="5">
    <source>
        <dbReference type="EMBL" id="MFC4653000.1"/>
    </source>
</evidence>
<keyword evidence="4" id="KW-0479">Metal-binding</keyword>
<dbReference type="Gene3D" id="3.40.50.10420">
    <property type="entry name" value="NagB/RpiA/CoA transferase-like"/>
    <property type="match status" value="1"/>
</dbReference>
<evidence type="ECO:0000256" key="3">
    <source>
        <dbReference type="ARBA" id="ARBA00022840"/>
    </source>
</evidence>
<accession>A0ABV9JHP5</accession>
<dbReference type="GO" id="GO:0030272">
    <property type="term" value="F:5-formyltetrahydrofolate cyclo-ligase activity"/>
    <property type="evidence" value="ECO:0007669"/>
    <property type="project" value="UniProtKB-EC"/>
</dbReference>
<sequence length="179" mass="20777">MKSKAEIRQNVINLLKNFDIDEKKRQTGEILTDLTQSKIWQKSHKIALYMPMTMEFDLRKLFDSSVKNDKMKKKEILIPKTLSNHQMIFVKYDSADLERSDFGMLEPKNCQEEIPDLIVVPGLAWNEVGFRIGFGGGYYDRYLSHFSGATVSVAYDFQRIDFVNEAHDKAVQQVFTGRK</sequence>
<gene>
    <name evidence="5" type="ORF">ACFO26_08775</name>
</gene>
<dbReference type="PANTHER" id="PTHR23407">
    <property type="entry name" value="ATPASE INHIBITOR/5-FORMYLTETRAHYDROFOLATE CYCLO-LIGASE"/>
    <property type="match status" value="1"/>
</dbReference>
<comment type="cofactor">
    <cofactor evidence="4">
        <name>Mg(2+)</name>
        <dbReference type="ChEBI" id="CHEBI:18420"/>
    </cofactor>
</comment>
<dbReference type="EC" id="6.3.3.2" evidence="4"/>
<keyword evidence="5" id="KW-0436">Ligase</keyword>
<evidence type="ECO:0000313" key="6">
    <source>
        <dbReference type="Proteomes" id="UP001595987"/>
    </source>
</evidence>
<dbReference type="PANTHER" id="PTHR23407:SF1">
    <property type="entry name" value="5-FORMYLTETRAHYDROFOLATE CYCLO-LIGASE"/>
    <property type="match status" value="1"/>
</dbReference>
<proteinExistence type="inferred from homology"/>
<keyword evidence="2 4" id="KW-0547">Nucleotide-binding</keyword>
<dbReference type="InterPro" id="IPR024185">
    <property type="entry name" value="FTHF_cligase-like_sf"/>
</dbReference>